<dbReference type="EMBL" id="BORJ01000014">
    <property type="protein sequence ID" value="GIN98451.1"/>
    <property type="molecule type" value="Genomic_DNA"/>
</dbReference>
<reference evidence="3 4" key="1">
    <citation type="submission" date="2018-12" db="EMBL/GenBank/DDBJ databases">
        <authorList>
            <person name="Sun L."/>
            <person name="Chen Z."/>
        </authorList>
    </citation>
    <scope>NUCLEOTIDE SEQUENCE [LARGE SCALE GENOMIC DNA]</scope>
    <source>
        <strain evidence="3 4">LMG 29736</strain>
    </source>
</reference>
<dbReference type="RefSeq" id="WP_120116315.1">
    <property type="nucleotide sequence ID" value="NZ_BORI01000020.1"/>
</dbReference>
<evidence type="ECO:0000313" key="3">
    <source>
        <dbReference type="EMBL" id="RST59566.1"/>
    </source>
</evidence>
<evidence type="ECO:0000256" key="1">
    <source>
        <dbReference type="SAM" id="MobiDB-lite"/>
    </source>
</evidence>
<evidence type="ECO:0000313" key="5">
    <source>
        <dbReference type="Proteomes" id="UP000680670"/>
    </source>
</evidence>
<dbReference type="EMBL" id="QYTW02000009">
    <property type="protein sequence ID" value="RST59566.1"/>
    <property type="molecule type" value="Genomic_DNA"/>
</dbReference>
<reference evidence="2 5" key="2">
    <citation type="submission" date="2021-03" db="EMBL/GenBank/DDBJ databases">
        <title>Antimicrobial resistance genes in bacteria isolated from Japanese honey, and their potential for conferring macrolide and lincosamide resistance in the American foulbrood pathogen Paenibacillus larvae.</title>
        <authorList>
            <person name="Okamoto M."/>
            <person name="Kumagai M."/>
            <person name="Kanamori H."/>
            <person name="Takamatsu D."/>
        </authorList>
    </citation>
    <scope>NUCLEOTIDE SEQUENCE [LARGE SCALE GENOMIC DNA]</scope>
    <source>
        <strain evidence="2 5">J6TS1</strain>
    </source>
</reference>
<gene>
    <name evidence="3" type="ORF">D5F11_010680</name>
    <name evidence="2" type="ORF">J6TS1_43210</name>
</gene>
<dbReference type="Proteomes" id="UP000680670">
    <property type="component" value="Unassembled WGS sequence"/>
</dbReference>
<name>A0A429X869_SIMTE</name>
<evidence type="ECO:0000313" key="4">
    <source>
        <dbReference type="Proteomes" id="UP000287296"/>
    </source>
</evidence>
<protein>
    <submittedName>
        <fullName evidence="3">Uncharacterized protein</fullName>
    </submittedName>
</protein>
<dbReference type="OrthoDB" id="2454402at2"/>
<sequence>MEKKKVKDNFLPDSNHEGREKYFMDVDRMENEGMSGGSVFMREDSTNIEQSTDFFPEDPPQESME</sequence>
<feature type="region of interest" description="Disordered" evidence="1">
    <location>
        <begin position="1"/>
        <end position="26"/>
    </location>
</feature>
<proteinExistence type="predicted"/>
<evidence type="ECO:0000313" key="2">
    <source>
        <dbReference type="EMBL" id="GIN98451.1"/>
    </source>
</evidence>
<organism evidence="3 4">
    <name type="scientific">Siminovitchia terrae</name>
    <name type="common">Bacillus terrae</name>
    <dbReference type="NCBI Taxonomy" id="1914933"/>
    <lineage>
        <taxon>Bacteria</taxon>
        <taxon>Bacillati</taxon>
        <taxon>Bacillota</taxon>
        <taxon>Bacilli</taxon>
        <taxon>Bacillales</taxon>
        <taxon>Bacillaceae</taxon>
        <taxon>Siminovitchia</taxon>
    </lineage>
</organism>
<keyword evidence="5" id="KW-1185">Reference proteome</keyword>
<accession>A0A429X869</accession>
<comment type="caution">
    <text evidence="3">The sequence shown here is derived from an EMBL/GenBank/DDBJ whole genome shotgun (WGS) entry which is preliminary data.</text>
</comment>
<dbReference type="AlphaFoldDB" id="A0A429X869"/>
<dbReference type="Proteomes" id="UP000287296">
    <property type="component" value="Unassembled WGS sequence"/>
</dbReference>